<evidence type="ECO:0000313" key="3">
    <source>
        <dbReference type="Proteomes" id="UP001521116"/>
    </source>
</evidence>
<organism evidence="2 3">
    <name type="scientific">Neofusicoccum ribis</name>
    <dbReference type="NCBI Taxonomy" id="45134"/>
    <lineage>
        <taxon>Eukaryota</taxon>
        <taxon>Fungi</taxon>
        <taxon>Dikarya</taxon>
        <taxon>Ascomycota</taxon>
        <taxon>Pezizomycotina</taxon>
        <taxon>Dothideomycetes</taxon>
        <taxon>Dothideomycetes incertae sedis</taxon>
        <taxon>Botryosphaeriales</taxon>
        <taxon>Botryosphaeriaceae</taxon>
        <taxon>Neofusicoccum</taxon>
    </lineage>
</organism>
<evidence type="ECO:0000313" key="2">
    <source>
        <dbReference type="EMBL" id="KAL1617088.1"/>
    </source>
</evidence>
<gene>
    <name evidence="2" type="ORF">SLS56_011161</name>
</gene>
<name>A0ABR3SCG3_9PEZI</name>
<dbReference type="PANTHER" id="PTHR47572">
    <property type="entry name" value="LIPOPROTEIN-RELATED"/>
    <property type="match status" value="1"/>
</dbReference>
<dbReference type="InterPro" id="IPR013658">
    <property type="entry name" value="SGL"/>
</dbReference>
<dbReference type="Pfam" id="PF08450">
    <property type="entry name" value="SGL"/>
    <property type="match status" value="1"/>
</dbReference>
<sequence>MGLSEHSKNQKRGRPLDSFLEGPMIVDNTTLYLTDIPYGRIFALDLASKNWSLVLQYDGEPNGLAWHPHRKQLIIADFKLGILGLDPQTKEITPIMERFNGERLKGPNDVVVSRDGSIFFTDQGMSGLQDPSGRVYRLQPDGRVDILLRNCPSPNGLVLDRTETSLFVAMTRDNSIWHAPLYPDGSVQRTGRFSSYYGLGGPDGMTTDEEGNVFVAHSTLDQTDLEIWRDAVPAYAGTYEFLMDGIPAFASLHVALKNPEKRKRFTEHALSYHNSGLKQFSDTLPFMNPDNCDALFAFAVITALLLANQWKAPSALHEGSR</sequence>
<reference evidence="2 3" key="1">
    <citation type="submission" date="2024-02" db="EMBL/GenBank/DDBJ databases">
        <title>De novo assembly and annotation of 12 fungi associated with fruit tree decline syndrome in Ontario, Canada.</title>
        <authorList>
            <person name="Sulman M."/>
            <person name="Ellouze W."/>
            <person name="Ilyukhin E."/>
        </authorList>
    </citation>
    <scope>NUCLEOTIDE SEQUENCE [LARGE SCALE GENOMIC DNA]</scope>
    <source>
        <strain evidence="2 3">M1-105</strain>
    </source>
</reference>
<dbReference type="EMBL" id="JAJVDC020000243">
    <property type="protein sequence ID" value="KAL1617088.1"/>
    <property type="molecule type" value="Genomic_DNA"/>
</dbReference>
<accession>A0ABR3SCG3</accession>
<dbReference type="Proteomes" id="UP001521116">
    <property type="component" value="Unassembled WGS sequence"/>
</dbReference>
<comment type="caution">
    <text evidence="2">The sequence shown here is derived from an EMBL/GenBank/DDBJ whole genome shotgun (WGS) entry which is preliminary data.</text>
</comment>
<dbReference type="InterPro" id="IPR051262">
    <property type="entry name" value="SMP-30/CGR1_Lactonase"/>
</dbReference>
<dbReference type="InterPro" id="IPR011042">
    <property type="entry name" value="6-blade_b-propeller_TolB-like"/>
</dbReference>
<dbReference type="PANTHER" id="PTHR47572:SF5">
    <property type="entry name" value="BLR2277 PROTEIN"/>
    <property type="match status" value="1"/>
</dbReference>
<dbReference type="Gene3D" id="2.120.10.30">
    <property type="entry name" value="TolB, C-terminal domain"/>
    <property type="match status" value="1"/>
</dbReference>
<evidence type="ECO:0000259" key="1">
    <source>
        <dbReference type="Pfam" id="PF08450"/>
    </source>
</evidence>
<feature type="domain" description="SMP-30/Gluconolactonase/LRE-like region" evidence="1">
    <location>
        <begin position="21"/>
        <end position="217"/>
    </location>
</feature>
<dbReference type="SUPFAM" id="SSF63829">
    <property type="entry name" value="Calcium-dependent phosphotriesterase"/>
    <property type="match status" value="1"/>
</dbReference>
<keyword evidence="3" id="KW-1185">Reference proteome</keyword>
<proteinExistence type="predicted"/>
<protein>
    <recommendedName>
        <fullName evidence="1">SMP-30/Gluconolactonase/LRE-like region domain-containing protein</fullName>
    </recommendedName>
</protein>